<evidence type="ECO:0000259" key="19">
    <source>
        <dbReference type="PROSITE" id="PS51483"/>
    </source>
</evidence>
<dbReference type="HAMAP" id="MF_00283">
    <property type="entry name" value="Phe_tRNA_synth_beta1"/>
    <property type="match status" value="1"/>
</dbReference>
<dbReference type="InterPro" id="IPR012340">
    <property type="entry name" value="NA-bd_OB-fold"/>
</dbReference>
<dbReference type="NCBIfam" id="TIGR00472">
    <property type="entry name" value="pheT_bact"/>
    <property type="match status" value="1"/>
</dbReference>
<evidence type="ECO:0000256" key="14">
    <source>
        <dbReference type="ARBA" id="ARBA00049255"/>
    </source>
</evidence>
<dbReference type="EMBL" id="JBHSTI010000008">
    <property type="protein sequence ID" value="MFC6238618.1"/>
    <property type="molecule type" value="Genomic_DNA"/>
</dbReference>
<dbReference type="PROSITE" id="PS50886">
    <property type="entry name" value="TRBD"/>
    <property type="match status" value="1"/>
</dbReference>
<feature type="binding site" evidence="15">
    <location>
        <position position="476"/>
    </location>
    <ligand>
        <name>Mg(2+)</name>
        <dbReference type="ChEBI" id="CHEBI:18420"/>
        <note>shared with alpha subunit</note>
    </ligand>
</feature>
<keyword evidence="12 15" id="KW-0648">Protein biosynthesis</keyword>
<feature type="binding site" evidence="15">
    <location>
        <position position="472"/>
    </location>
    <ligand>
        <name>Mg(2+)</name>
        <dbReference type="ChEBI" id="CHEBI:18420"/>
        <note>shared with alpha subunit</note>
    </ligand>
</feature>
<dbReference type="InterPro" id="IPR004532">
    <property type="entry name" value="Phe-tRNA-ligase_IIc_bsu_bact"/>
</dbReference>
<evidence type="ECO:0000256" key="2">
    <source>
        <dbReference type="ARBA" id="ARBA00008653"/>
    </source>
</evidence>
<dbReference type="SMART" id="SM00873">
    <property type="entry name" value="B3_4"/>
    <property type="match status" value="1"/>
</dbReference>
<dbReference type="Gene3D" id="3.50.40.10">
    <property type="entry name" value="Phenylalanyl-trna Synthetase, Chain B, domain 3"/>
    <property type="match status" value="1"/>
</dbReference>
<dbReference type="Proteomes" id="UP001596138">
    <property type="component" value="Unassembled WGS sequence"/>
</dbReference>
<dbReference type="InterPro" id="IPR036690">
    <property type="entry name" value="Fdx_antiC-bd_sf"/>
</dbReference>
<dbReference type="InterPro" id="IPR005147">
    <property type="entry name" value="tRNA_synthase_B5-dom"/>
</dbReference>
<evidence type="ECO:0000256" key="13">
    <source>
        <dbReference type="ARBA" id="ARBA00023146"/>
    </source>
</evidence>
<dbReference type="SMART" id="SM00896">
    <property type="entry name" value="FDX-ACB"/>
    <property type="match status" value="1"/>
</dbReference>
<evidence type="ECO:0000256" key="1">
    <source>
        <dbReference type="ARBA" id="ARBA00004496"/>
    </source>
</evidence>
<dbReference type="Pfam" id="PF03147">
    <property type="entry name" value="FDX-ACB"/>
    <property type="match status" value="1"/>
</dbReference>
<dbReference type="Pfam" id="PF03483">
    <property type="entry name" value="B3_4"/>
    <property type="match status" value="1"/>
</dbReference>
<keyword evidence="13 15" id="KW-0030">Aminoacyl-tRNA synthetase</keyword>
<dbReference type="InterPro" id="IPR002547">
    <property type="entry name" value="tRNA-bd_dom"/>
</dbReference>
<dbReference type="Gene3D" id="3.30.70.380">
    <property type="entry name" value="Ferrodoxin-fold anticodon-binding domain"/>
    <property type="match status" value="1"/>
</dbReference>
<reference evidence="21" key="1">
    <citation type="journal article" date="2019" name="Int. J. Syst. Evol. Microbiol.">
        <title>The Global Catalogue of Microorganisms (GCM) 10K type strain sequencing project: providing services to taxonomists for standard genome sequencing and annotation.</title>
        <authorList>
            <consortium name="The Broad Institute Genomics Platform"/>
            <consortium name="The Broad Institute Genome Sequencing Center for Infectious Disease"/>
            <person name="Wu L."/>
            <person name="Ma J."/>
        </authorList>
    </citation>
    <scope>NUCLEOTIDE SEQUENCE [LARGE SCALE GENOMIC DNA]</scope>
    <source>
        <strain evidence="21">CGMCC 4.7317</strain>
    </source>
</reference>
<dbReference type="InterPro" id="IPR009061">
    <property type="entry name" value="DNA-bd_dom_put_sf"/>
</dbReference>
<keyword evidence="7 15" id="KW-0479">Metal-binding</keyword>
<keyword evidence="9 15" id="KW-0067">ATP-binding</keyword>
<dbReference type="Gene3D" id="3.30.56.10">
    <property type="match status" value="2"/>
</dbReference>
<name>A0ABW1T1N6_9ACTN</name>
<comment type="catalytic activity">
    <reaction evidence="14 15">
        <text>tRNA(Phe) + L-phenylalanine + ATP = L-phenylalanyl-tRNA(Phe) + AMP + diphosphate + H(+)</text>
        <dbReference type="Rhea" id="RHEA:19413"/>
        <dbReference type="Rhea" id="RHEA-COMP:9668"/>
        <dbReference type="Rhea" id="RHEA-COMP:9699"/>
        <dbReference type="ChEBI" id="CHEBI:15378"/>
        <dbReference type="ChEBI" id="CHEBI:30616"/>
        <dbReference type="ChEBI" id="CHEBI:33019"/>
        <dbReference type="ChEBI" id="CHEBI:58095"/>
        <dbReference type="ChEBI" id="CHEBI:78442"/>
        <dbReference type="ChEBI" id="CHEBI:78531"/>
        <dbReference type="ChEBI" id="CHEBI:456215"/>
        <dbReference type="EC" id="6.1.1.20"/>
    </reaction>
</comment>
<dbReference type="Pfam" id="PF03484">
    <property type="entry name" value="B5"/>
    <property type="match status" value="1"/>
</dbReference>
<evidence type="ECO:0000259" key="17">
    <source>
        <dbReference type="PROSITE" id="PS50886"/>
    </source>
</evidence>
<protein>
    <recommendedName>
        <fullName evidence="15">Phenylalanine--tRNA ligase beta subunit</fullName>
        <ecNumber evidence="15">6.1.1.20</ecNumber>
    </recommendedName>
    <alternativeName>
        <fullName evidence="15">Phenylalanyl-tRNA synthetase beta subunit</fullName>
        <shortName evidence="15">PheRS</shortName>
    </alternativeName>
</protein>
<evidence type="ECO:0000256" key="4">
    <source>
        <dbReference type="ARBA" id="ARBA00022490"/>
    </source>
</evidence>
<dbReference type="InterPro" id="IPR020825">
    <property type="entry name" value="Phe-tRNA_synthase-like_B3/B4"/>
</dbReference>
<dbReference type="InterPro" id="IPR005121">
    <property type="entry name" value="Fdx_antiC-bd"/>
</dbReference>
<dbReference type="SMART" id="SM00874">
    <property type="entry name" value="B5"/>
    <property type="match status" value="1"/>
</dbReference>
<dbReference type="InterPro" id="IPR045060">
    <property type="entry name" value="Phe-tRNA-ligase_IIc_bsu"/>
</dbReference>
<dbReference type="SUPFAM" id="SSF50249">
    <property type="entry name" value="Nucleic acid-binding proteins"/>
    <property type="match status" value="1"/>
</dbReference>
<dbReference type="Pfam" id="PF01588">
    <property type="entry name" value="tRNA_bind"/>
    <property type="match status" value="1"/>
</dbReference>
<accession>A0ABW1T1N6</accession>
<feature type="binding site" evidence="15">
    <location>
        <position position="466"/>
    </location>
    <ligand>
        <name>Mg(2+)</name>
        <dbReference type="ChEBI" id="CHEBI:18420"/>
        <note>shared with alpha subunit</note>
    </ligand>
</feature>
<feature type="domain" description="B5" evidence="19">
    <location>
        <begin position="412"/>
        <end position="488"/>
    </location>
</feature>
<evidence type="ECO:0000256" key="5">
    <source>
        <dbReference type="ARBA" id="ARBA00022555"/>
    </source>
</evidence>
<dbReference type="CDD" id="cd00769">
    <property type="entry name" value="PheRS_beta_core"/>
    <property type="match status" value="1"/>
</dbReference>
<keyword evidence="21" id="KW-1185">Reference proteome</keyword>
<evidence type="ECO:0000313" key="20">
    <source>
        <dbReference type="EMBL" id="MFC6238618.1"/>
    </source>
</evidence>
<evidence type="ECO:0000256" key="7">
    <source>
        <dbReference type="ARBA" id="ARBA00022723"/>
    </source>
</evidence>
<dbReference type="InterPro" id="IPR005146">
    <property type="entry name" value="B3/B4_tRNA-bd"/>
</dbReference>
<organism evidence="20 21">
    <name type="scientific">Longivirga aurantiaca</name>
    <dbReference type="NCBI Taxonomy" id="1837743"/>
    <lineage>
        <taxon>Bacteria</taxon>
        <taxon>Bacillati</taxon>
        <taxon>Actinomycetota</taxon>
        <taxon>Actinomycetes</taxon>
        <taxon>Sporichthyales</taxon>
        <taxon>Sporichthyaceae</taxon>
        <taxon>Longivirga</taxon>
    </lineage>
</organism>
<feature type="domain" description="FDX-ACB" evidence="18">
    <location>
        <begin position="744"/>
        <end position="837"/>
    </location>
</feature>
<evidence type="ECO:0000256" key="8">
    <source>
        <dbReference type="ARBA" id="ARBA00022741"/>
    </source>
</evidence>
<gene>
    <name evidence="15 20" type="primary">pheT</name>
    <name evidence="20" type="ORF">ACFQGU_12090</name>
</gene>
<evidence type="ECO:0000256" key="3">
    <source>
        <dbReference type="ARBA" id="ARBA00011209"/>
    </source>
</evidence>
<evidence type="ECO:0000256" key="15">
    <source>
        <dbReference type="HAMAP-Rule" id="MF_00283"/>
    </source>
</evidence>
<dbReference type="PROSITE" id="PS51447">
    <property type="entry name" value="FDX_ACB"/>
    <property type="match status" value="1"/>
</dbReference>
<dbReference type="PROSITE" id="PS51483">
    <property type="entry name" value="B5"/>
    <property type="match status" value="1"/>
</dbReference>
<keyword evidence="6 15" id="KW-0436">Ligase</keyword>
<dbReference type="Gene3D" id="3.30.930.10">
    <property type="entry name" value="Bira Bifunctional Protein, Domain 2"/>
    <property type="match status" value="1"/>
</dbReference>
<evidence type="ECO:0000256" key="6">
    <source>
        <dbReference type="ARBA" id="ARBA00022598"/>
    </source>
</evidence>
<dbReference type="GO" id="GO:0004826">
    <property type="term" value="F:phenylalanine-tRNA ligase activity"/>
    <property type="evidence" value="ECO:0007669"/>
    <property type="project" value="UniProtKB-EC"/>
</dbReference>
<evidence type="ECO:0000313" key="21">
    <source>
        <dbReference type="Proteomes" id="UP001596138"/>
    </source>
</evidence>
<comment type="cofactor">
    <cofactor evidence="15">
        <name>Mg(2+)</name>
        <dbReference type="ChEBI" id="CHEBI:18420"/>
    </cofactor>
    <text evidence="15">Binds 2 magnesium ions per tetramer.</text>
</comment>
<sequence length="838" mass="87995">MRIPLSWLREYVDVPADETPERIGERLVAVGLELEEIVTVGGEVTGPLVIGRVLEVEELTEFKKPIRFCRVEVGPEHGHPDTPGVRGIVCGARNFVAGDVVVVALPGAVLPGDFRIASRETYGKVSDGMICSERELGLGDDHNGIMVLPEGTAEIGDDAGPVIGLGDVVLDVAVTPDMGFCLSMRGVARELAHQYGVPLRDPAEIDDLPAPDAGTPHECAIDDLDGCSLFTLRTIVGFDPTAPSPYWMRRRLVMSGMRPVSLAVDVTNYVMLETGQPLHAFDQRKLQGAIVVRRARAGEKLETLDHVVRTLSADDLLITDDRGPIGLAGTMGGLDTEIDDDTVDIALEAAHFTPAVVARMSRRHKLSSEASRRFERGVDTVLAPYASARAAGLLLAHGGGRYVGMTGVEAPREPVTVEMAADLPARVAGIDVPRAVVVERLEAVGATVADPDADVLVVTAPTWRPDITDPADLVEEVLRLGGYDAIPPTLPQARAGYGLTESQRARRRVGRALAAAGYVEALAYPFVGDADLDALGIPADDERRRLLLLANPLSDEQPGMRTTLLPGLVATLRRNVGRGTSDVALFEAGSVFHLREGQQPRGVTAPPRPSVAGRPSHDDLTALTGLLPEQPLHVGVVLAGNVAPAGWWGGAQPAVWADAVEAARTVAGAVGADLQVRKGAAPAPWHPGRVAELVVAGAVVGFAGELAPRVCEDAGLPKRTSAMELDLDAVIAAATPVVTATGVLTFPVAKEDVALVVASDVAVSDVEAALVSGAGPLLESVRLFDVYTGEQVGEGSKSLAFALRFRAPDRTLTVEEVGAARDSAVAAAAAAHGAVQRA</sequence>
<dbReference type="PANTHER" id="PTHR10947:SF0">
    <property type="entry name" value="PHENYLALANINE--TRNA LIGASE BETA SUBUNIT"/>
    <property type="match status" value="1"/>
</dbReference>
<evidence type="ECO:0000256" key="16">
    <source>
        <dbReference type="PROSITE-ProRule" id="PRU00209"/>
    </source>
</evidence>
<evidence type="ECO:0000256" key="10">
    <source>
        <dbReference type="ARBA" id="ARBA00022842"/>
    </source>
</evidence>
<keyword evidence="5 16" id="KW-0820">tRNA-binding</keyword>
<evidence type="ECO:0000256" key="12">
    <source>
        <dbReference type="ARBA" id="ARBA00022917"/>
    </source>
</evidence>
<keyword evidence="8 15" id="KW-0547">Nucleotide-binding</keyword>
<dbReference type="CDD" id="cd02796">
    <property type="entry name" value="tRNA_bind_bactPheRS"/>
    <property type="match status" value="1"/>
</dbReference>
<dbReference type="SUPFAM" id="SSF55681">
    <property type="entry name" value="Class II aaRS and biotin synthetases"/>
    <property type="match status" value="1"/>
</dbReference>
<dbReference type="EC" id="6.1.1.20" evidence="15"/>
<keyword evidence="11 16" id="KW-0694">RNA-binding</keyword>
<keyword evidence="10 15" id="KW-0460">Magnesium</keyword>
<dbReference type="PANTHER" id="PTHR10947">
    <property type="entry name" value="PHENYLALANYL-TRNA SYNTHETASE BETA CHAIN AND LEUCINE-RICH REPEAT-CONTAINING PROTEIN 47"/>
    <property type="match status" value="1"/>
</dbReference>
<dbReference type="Gene3D" id="2.40.50.140">
    <property type="entry name" value="Nucleic acid-binding proteins"/>
    <property type="match status" value="1"/>
</dbReference>
<dbReference type="SUPFAM" id="SSF54991">
    <property type="entry name" value="Anticodon-binding domain of PheRS"/>
    <property type="match status" value="1"/>
</dbReference>
<comment type="caution">
    <text evidence="20">The sequence shown here is derived from an EMBL/GenBank/DDBJ whole genome shotgun (WGS) entry which is preliminary data.</text>
</comment>
<evidence type="ECO:0000256" key="9">
    <source>
        <dbReference type="ARBA" id="ARBA00022840"/>
    </source>
</evidence>
<dbReference type="SUPFAM" id="SSF46955">
    <property type="entry name" value="Putative DNA-binding domain"/>
    <property type="match status" value="1"/>
</dbReference>
<feature type="domain" description="TRNA-binding" evidence="17">
    <location>
        <begin position="42"/>
        <end position="160"/>
    </location>
</feature>
<evidence type="ECO:0000259" key="18">
    <source>
        <dbReference type="PROSITE" id="PS51447"/>
    </source>
</evidence>
<dbReference type="InterPro" id="IPR045864">
    <property type="entry name" value="aa-tRNA-synth_II/BPL/LPL"/>
</dbReference>
<dbReference type="RefSeq" id="WP_386766980.1">
    <property type="nucleotide sequence ID" value="NZ_JBHSTI010000008.1"/>
</dbReference>
<comment type="subcellular location">
    <subcellularLocation>
        <location evidence="1 15">Cytoplasm</location>
    </subcellularLocation>
</comment>
<keyword evidence="4 15" id="KW-0963">Cytoplasm</keyword>
<comment type="subunit">
    <text evidence="3 15">Tetramer of two alpha and two beta subunits.</text>
</comment>
<evidence type="ECO:0000256" key="11">
    <source>
        <dbReference type="ARBA" id="ARBA00022884"/>
    </source>
</evidence>
<dbReference type="InterPro" id="IPR041616">
    <property type="entry name" value="PheRS_beta_core"/>
</dbReference>
<dbReference type="InterPro" id="IPR033714">
    <property type="entry name" value="tRNA_bind_bactPheRS"/>
</dbReference>
<dbReference type="SUPFAM" id="SSF56037">
    <property type="entry name" value="PheT/TilS domain"/>
    <property type="match status" value="1"/>
</dbReference>
<comment type="similarity">
    <text evidence="2 15">Belongs to the phenylalanyl-tRNA synthetase beta subunit family. Type 1 subfamily.</text>
</comment>
<feature type="binding site" evidence="15">
    <location>
        <position position="475"/>
    </location>
    <ligand>
        <name>Mg(2+)</name>
        <dbReference type="ChEBI" id="CHEBI:18420"/>
        <note>shared with alpha subunit</note>
    </ligand>
</feature>
<proteinExistence type="inferred from homology"/>
<dbReference type="Pfam" id="PF17759">
    <property type="entry name" value="tRNA_synthFbeta"/>
    <property type="match status" value="1"/>
</dbReference>